<dbReference type="GO" id="GO:0005737">
    <property type="term" value="C:cytoplasm"/>
    <property type="evidence" value="ECO:0007669"/>
    <property type="project" value="UniProtKB-SubCell"/>
</dbReference>
<evidence type="ECO:0000256" key="2">
    <source>
        <dbReference type="ARBA" id="ARBA00004065"/>
    </source>
</evidence>
<sequence length="224" mass="24251">VVCAICIPENDEGALHEIGARDSKELSPAERRSISEKILSEAESSGWGVGIVLCEAERIDLNSQSSDLNRLEIELFAEAIEVAADSDSRGTVMADACDVNEERFTNRLVSRLGSDWSEWTVVSRHGMDSQSVVAGAASILAKVKRDDAISAIEAGLEIRIGSGYPSDPLTREAVRELVSGELPHGCLRWSWSTVSDAWREIHSGPVPMRAADGSSVLQSSLDEW</sequence>
<keyword evidence="5" id="KW-0963">Cytoplasm</keyword>
<evidence type="ECO:0000256" key="8">
    <source>
        <dbReference type="ARBA" id="ARBA00022759"/>
    </source>
</evidence>
<name>A0A381QK33_9ZZZZ</name>
<dbReference type="InterPro" id="IPR024567">
    <property type="entry name" value="RNase_HII/HIII_dom"/>
</dbReference>
<evidence type="ECO:0000256" key="5">
    <source>
        <dbReference type="ARBA" id="ARBA00022490"/>
    </source>
</evidence>
<dbReference type="InterPro" id="IPR012337">
    <property type="entry name" value="RNaseH-like_sf"/>
</dbReference>
<dbReference type="EMBL" id="UINC01001380">
    <property type="protein sequence ID" value="SUZ79258.1"/>
    <property type="molecule type" value="Genomic_DNA"/>
</dbReference>
<evidence type="ECO:0000313" key="11">
    <source>
        <dbReference type="EMBL" id="SUZ79258.1"/>
    </source>
</evidence>
<dbReference type="PROSITE" id="PS51975">
    <property type="entry name" value="RNASE_H_2"/>
    <property type="match status" value="1"/>
</dbReference>
<keyword evidence="6" id="KW-0540">Nuclease</keyword>
<gene>
    <name evidence="11" type="ORF">METZ01_LOCUS32112</name>
</gene>
<dbReference type="Gene3D" id="1.10.10.460">
    <property type="entry name" value="Ribonuclease hii. Domain 2"/>
    <property type="match status" value="1"/>
</dbReference>
<comment type="function">
    <text evidence="2">Endonuclease that specifically degrades the RNA of RNA-DNA hybrids.</text>
</comment>
<evidence type="ECO:0000256" key="4">
    <source>
        <dbReference type="ARBA" id="ARBA00012180"/>
    </source>
</evidence>
<dbReference type="Pfam" id="PF01351">
    <property type="entry name" value="RNase_HII"/>
    <property type="match status" value="1"/>
</dbReference>
<reference evidence="11" key="1">
    <citation type="submission" date="2018-05" db="EMBL/GenBank/DDBJ databases">
        <authorList>
            <person name="Lanie J.A."/>
            <person name="Ng W.-L."/>
            <person name="Kazmierczak K.M."/>
            <person name="Andrzejewski T.M."/>
            <person name="Davidsen T.M."/>
            <person name="Wayne K.J."/>
            <person name="Tettelin H."/>
            <person name="Glass J.I."/>
            <person name="Rusch D."/>
            <person name="Podicherti R."/>
            <person name="Tsui H.-C.T."/>
            <person name="Winkler M.E."/>
        </authorList>
    </citation>
    <scope>NUCLEOTIDE SEQUENCE</scope>
</reference>
<evidence type="ECO:0000256" key="3">
    <source>
        <dbReference type="ARBA" id="ARBA00004496"/>
    </source>
</evidence>
<dbReference type="InterPro" id="IPR023160">
    <property type="entry name" value="RNase_HII_hlx-loop-hlx_cap_dom"/>
</dbReference>
<organism evidence="11">
    <name type="scientific">marine metagenome</name>
    <dbReference type="NCBI Taxonomy" id="408172"/>
    <lineage>
        <taxon>unclassified sequences</taxon>
        <taxon>metagenomes</taxon>
        <taxon>ecological metagenomes</taxon>
    </lineage>
</organism>
<keyword evidence="9" id="KW-0378">Hydrolase</keyword>
<keyword evidence="7" id="KW-0479">Metal-binding</keyword>
<dbReference type="GO" id="GO:0046872">
    <property type="term" value="F:metal ion binding"/>
    <property type="evidence" value="ECO:0007669"/>
    <property type="project" value="UniProtKB-KW"/>
</dbReference>
<dbReference type="PANTHER" id="PTHR10954">
    <property type="entry name" value="RIBONUCLEASE H2 SUBUNIT A"/>
    <property type="match status" value="1"/>
</dbReference>
<dbReference type="InterPro" id="IPR036397">
    <property type="entry name" value="RNaseH_sf"/>
</dbReference>
<dbReference type="GO" id="GO:0032299">
    <property type="term" value="C:ribonuclease H2 complex"/>
    <property type="evidence" value="ECO:0007669"/>
    <property type="project" value="TreeGrafter"/>
</dbReference>
<evidence type="ECO:0000256" key="6">
    <source>
        <dbReference type="ARBA" id="ARBA00022722"/>
    </source>
</evidence>
<dbReference type="AlphaFoldDB" id="A0A381QK33"/>
<protein>
    <recommendedName>
        <fullName evidence="4">ribonuclease H</fullName>
        <ecNumber evidence="4">3.1.26.4</ecNumber>
    </recommendedName>
</protein>
<feature type="domain" description="RNase H type-2" evidence="10">
    <location>
        <begin position="1"/>
        <end position="203"/>
    </location>
</feature>
<feature type="non-terminal residue" evidence="11">
    <location>
        <position position="1"/>
    </location>
</feature>
<dbReference type="GO" id="GO:0003723">
    <property type="term" value="F:RNA binding"/>
    <property type="evidence" value="ECO:0007669"/>
    <property type="project" value="InterPro"/>
</dbReference>
<evidence type="ECO:0000259" key="10">
    <source>
        <dbReference type="PROSITE" id="PS51975"/>
    </source>
</evidence>
<dbReference type="GO" id="GO:0004523">
    <property type="term" value="F:RNA-DNA hybrid ribonuclease activity"/>
    <property type="evidence" value="ECO:0007669"/>
    <property type="project" value="UniProtKB-EC"/>
</dbReference>
<comment type="subcellular location">
    <subcellularLocation>
        <location evidence="3">Cytoplasm</location>
    </subcellularLocation>
</comment>
<dbReference type="PANTHER" id="PTHR10954:SF23">
    <property type="entry name" value="RIBONUCLEASE"/>
    <property type="match status" value="1"/>
</dbReference>
<evidence type="ECO:0000256" key="7">
    <source>
        <dbReference type="ARBA" id="ARBA00022723"/>
    </source>
</evidence>
<comment type="catalytic activity">
    <reaction evidence="1">
        <text>Endonucleolytic cleavage to 5'-phosphomonoester.</text>
        <dbReference type="EC" id="3.1.26.4"/>
    </reaction>
</comment>
<evidence type="ECO:0000256" key="9">
    <source>
        <dbReference type="ARBA" id="ARBA00022801"/>
    </source>
</evidence>
<evidence type="ECO:0000256" key="1">
    <source>
        <dbReference type="ARBA" id="ARBA00000077"/>
    </source>
</evidence>
<dbReference type="EC" id="3.1.26.4" evidence="4"/>
<dbReference type="SUPFAM" id="SSF53098">
    <property type="entry name" value="Ribonuclease H-like"/>
    <property type="match status" value="1"/>
</dbReference>
<dbReference type="GO" id="GO:0006298">
    <property type="term" value="P:mismatch repair"/>
    <property type="evidence" value="ECO:0007669"/>
    <property type="project" value="TreeGrafter"/>
</dbReference>
<dbReference type="GO" id="GO:0043137">
    <property type="term" value="P:DNA replication, removal of RNA primer"/>
    <property type="evidence" value="ECO:0007669"/>
    <property type="project" value="TreeGrafter"/>
</dbReference>
<accession>A0A381QK33</accession>
<dbReference type="InterPro" id="IPR001352">
    <property type="entry name" value="RNase_HII/HIII"/>
</dbReference>
<keyword evidence="8" id="KW-0255">Endonuclease</keyword>
<proteinExistence type="predicted"/>
<dbReference type="Gene3D" id="3.30.420.10">
    <property type="entry name" value="Ribonuclease H-like superfamily/Ribonuclease H"/>
    <property type="match status" value="1"/>
</dbReference>